<dbReference type="EMBL" id="WHYR01000021">
    <property type="protein sequence ID" value="MQL52385.1"/>
    <property type="molecule type" value="Genomic_DNA"/>
</dbReference>
<gene>
    <name evidence="7" type="ORF">GFC01_08935</name>
</gene>
<evidence type="ECO:0000259" key="6">
    <source>
        <dbReference type="Pfam" id="PF03328"/>
    </source>
</evidence>
<dbReference type="InterPro" id="IPR011206">
    <property type="entry name" value="Citrate_lyase_beta/mcl1/mcl2"/>
</dbReference>
<dbReference type="InterPro" id="IPR015813">
    <property type="entry name" value="Pyrv/PenolPyrv_kinase-like_dom"/>
</dbReference>
<evidence type="ECO:0000256" key="5">
    <source>
        <dbReference type="PIRSR" id="PIRSR015582-2"/>
    </source>
</evidence>
<evidence type="ECO:0000256" key="4">
    <source>
        <dbReference type="PIRSR" id="PIRSR015582-1"/>
    </source>
</evidence>
<evidence type="ECO:0000313" key="7">
    <source>
        <dbReference type="EMBL" id="MQL52385.1"/>
    </source>
</evidence>
<accession>A0A6N7IQM2</accession>
<comment type="caution">
    <text evidence="7">The sequence shown here is derived from an EMBL/GenBank/DDBJ whole genome shotgun (WGS) entry which is preliminary data.</text>
</comment>
<dbReference type="InterPro" id="IPR040442">
    <property type="entry name" value="Pyrv_kinase-like_dom_sf"/>
</dbReference>
<sequence>MTRPLRSFLFAPASDLRKVDKALSLDADAVILDLEDAVAVSEKVRARSLVLDVLGRAGRVGIYVRVNGVNTSWIVGDLMAVVGSRPAGIMLPKAENAEEIRRVDWLIGQLEEEYGLPPGEMELVPLVETARGVMNAYEIAASCPRVRRLAFGAIDYTLDIGTSLTGQGTEIFYARSQLVVASRAAGIAGPIDTVYPRIKDEEGLAAECRLVRSLGFAGKLVIHPAQLGPVNDIFAPTPGEITYARKVVQAFDEAEARGVAAVQLEGKFIDYPVAAWARRILAIAHSLGLDGENESPK</sequence>
<dbReference type="SUPFAM" id="SSF51621">
    <property type="entry name" value="Phosphoenolpyruvate/pyruvate domain"/>
    <property type="match status" value="1"/>
</dbReference>
<dbReference type="AlphaFoldDB" id="A0A6N7IQM2"/>
<feature type="binding site" evidence="4">
    <location>
        <position position="65"/>
    </location>
    <ligand>
        <name>substrate</name>
    </ligand>
</feature>
<dbReference type="Proteomes" id="UP000441717">
    <property type="component" value="Unassembled WGS sequence"/>
</dbReference>
<evidence type="ECO:0000256" key="1">
    <source>
        <dbReference type="ARBA" id="ARBA00001946"/>
    </source>
</evidence>
<proteinExistence type="predicted"/>
<evidence type="ECO:0000313" key="8">
    <source>
        <dbReference type="Proteomes" id="UP000441717"/>
    </source>
</evidence>
<feature type="binding site" evidence="4">
    <location>
        <position position="128"/>
    </location>
    <ligand>
        <name>substrate</name>
    </ligand>
</feature>
<dbReference type="RefSeq" id="WP_152946446.1">
    <property type="nucleotide sequence ID" value="NZ_WHYR01000021.1"/>
</dbReference>
<keyword evidence="7" id="KW-0456">Lyase</keyword>
<dbReference type="PANTHER" id="PTHR32308">
    <property type="entry name" value="LYASE BETA SUBUNIT, PUTATIVE (AFU_ORTHOLOGUE AFUA_4G13030)-RELATED"/>
    <property type="match status" value="1"/>
</dbReference>
<dbReference type="Pfam" id="PF03328">
    <property type="entry name" value="HpcH_HpaI"/>
    <property type="match status" value="1"/>
</dbReference>
<dbReference type="Gene3D" id="3.20.20.60">
    <property type="entry name" value="Phosphoenolpyruvate-binding domains"/>
    <property type="match status" value="1"/>
</dbReference>
<reference evidence="7 8" key="1">
    <citation type="submission" date="2019-10" db="EMBL/GenBank/DDBJ databases">
        <title>Comparative genomics of sulfur disproportionating microorganisms.</title>
        <authorList>
            <person name="Ward L.M."/>
            <person name="Bertran E."/>
            <person name="Johnston D."/>
        </authorList>
    </citation>
    <scope>NUCLEOTIDE SEQUENCE [LARGE SCALE GENOMIC DNA]</scope>
    <source>
        <strain evidence="7 8">DSM 14055</strain>
    </source>
</reference>
<feature type="binding site" evidence="5">
    <location>
        <position position="155"/>
    </location>
    <ligand>
        <name>Mg(2+)</name>
        <dbReference type="ChEBI" id="CHEBI:18420"/>
    </ligand>
</feature>
<keyword evidence="8" id="KW-1185">Reference proteome</keyword>
<dbReference type="GO" id="GO:0000287">
    <property type="term" value="F:magnesium ion binding"/>
    <property type="evidence" value="ECO:0007669"/>
    <property type="project" value="TreeGrafter"/>
</dbReference>
<comment type="cofactor">
    <cofactor evidence="1">
        <name>Mg(2+)</name>
        <dbReference type="ChEBI" id="CHEBI:18420"/>
    </cofactor>
</comment>
<name>A0A6N7IQM2_9FIRM</name>
<evidence type="ECO:0000256" key="2">
    <source>
        <dbReference type="ARBA" id="ARBA00022723"/>
    </source>
</evidence>
<dbReference type="OrthoDB" id="9786940at2"/>
<dbReference type="InterPro" id="IPR005000">
    <property type="entry name" value="Aldolase/citrate-lyase_domain"/>
</dbReference>
<dbReference type="GO" id="GO:0006107">
    <property type="term" value="P:oxaloacetate metabolic process"/>
    <property type="evidence" value="ECO:0007669"/>
    <property type="project" value="TreeGrafter"/>
</dbReference>
<dbReference type="PIRSF" id="PIRSF015582">
    <property type="entry name" value="Cit_lyase_B"/>
    <property type="match status" value="1"/>
</dbReference>
<keyword evidence="2 5" id="KW-0479">Metal-binding</keyword>
<protein>
    <submittedName>
        <fullName evidence="7">CoA ester lyase</fullName>
    </submittedName>
</protein>
<keyword evidence="3 5" id="KW-0460">Magnesium</keyword>
<feature type="domain" description="HpcH/HpaI aldolase/citrate lyase" evidence="6">
    <location>
        <begin position="6"/>
        <end position="224"/>
    </location>
</feature>
<feature type="binding site" evidence="5">
    <location>
        <position position="128"/>
    </location>
    <ligand>
        <name>Mg(2+)</name>
        <dbReference type="ChEBI" id="CHEBI:18420"/>
    </ligand>
</feature>
<evidence type="ECO:0000256" key="3">
    <source>
        <dbReference type="ARBA" id="ARBA00022842"/>
    </source>
</evidence>
<dbReference type="PANTHER" id="PTHR32308:SF0">
    <property type="entry name" value="HPCH_HPAI ALDOLASE_CITRATE LYASE DOMAIN-CONTAINING PROTEIN"/>
    <property type="match status" value="1"/>
</dbReference>
<dbReference type="GO" id="GO:0016829">
    <property type="term" value="F:lyase activity"/>
    <property type="evidence" value="ECO:0007669"/>
    <property type="project" value="UniProtKB-KW"/>
</dbReference>
<organism evidence="7 8">
    <name type="scientific">Desulfofundulus thermobenzoicus</name>
    <dbReference type="NCBI Taxonomy" id="29376"/>
    <lineage>
        <taxon>Bacteria</taxon>
        <taxon>Bacillati</taxon>
        <taxon>Bacillota</taxon>
        <taxon>Clostridia</taxon>
        <taxon>Eubacteriales</taxon>
        <taxon>Peptococcaceae</taxon>
        <taxon>Desulfofundulus</taxon>
    </lineage>
</organism>